<feature type="transmembrane region" description="Helical" evidence="7">
    <location>
        <begin position="226"/>
        <end position="245"/>
    </location>
</feature>
<evidence type="ECO:0000256" key="1">
    <source>
        <dbReference type="ARBA" id="ARBA00004141"/>
    </source>
</evidence>
<dbReference type="InterPro" id="IPR035952">
    <property type="entry name" value="Rhomboid-like_sf"/>
</dbReference>
<evidence type="ECO:0000313" key="11">
    <source>
        <dbReference type="Proteomes" id="UP000236745"/>
    </source>
</evidence>
<evidence type="ECO:0000256" key="4">
    <source>
        <dbReference type="ARBA" id="ARBA00022801"/>
    </source>
</evidence>
<evidence type="ECO:0000313" key="10">
    <source>
        <dbReference type="EMBL" id="SEG32004.1"/>
    </source>
</evidence>
<keyword evidence="4" id="KW-0378">Hydrolase</keyword>
<gene>
    <name evidence="10" type="ORF">SAMN05444390_1012043</name>
</gene>
<evidence type="ECO:0000256" key="3">
    <source>
        <dbReference type="ARBA" id="ARBA00022692"/>
    </source>
</evidence>
<feature type="transmembrane region" description="Helical" evidence="7">
    <location>
        <begin position="147"/>
        <end position="169"/>
    </location>
</feature>
<feature type="transmembrane region" description="Helical" evidence="7">
    <location>
        <begin position="288"/>
        <end position="306"/>
    </location>
</feature>
<evidence type="ECO:0000256" key="6">
    <source>
        <dbReference type="ARBA" id="ARBA00023136"/>
    </source>
</evidence>
<reference evidence="10 11" key="1">
    <citation type="submission" date="2016-10" db="EMBL/GenBank/DDBJ databases">
        <authorList>
            <person name="de Groot N.N."/>
        </authorList>
    </citation>
    <scope>NUCLEOTIDE SEQUENCE [LARGE SCALE GENOMIC DNA]</scope>
    <source>
        <strain evidence="10 11">DSM 22012</strain>
    </source>
</reference>
<feature type="transmembrane region" description="Helical" evidence="7">
    <location>
        <begin position="189"/>
        <end position="214"/>
    </location>
</feature>
<keyword evidence="3 7" id="KW-0812">Transmembrane</keyword>
<keyword evidence="6 7" id="KW-0472">Membrane</keyword>
<feature type="transmembrane region" description="Helical" evidence="7">
    <location>
        <begin position="312"/>
        <end position="331"/>
    </location>
</feature>
<dbReference type="Proteomes" id="UP000236745">
    <property type="component" value="Unassembled WGS sequence"/>
</dbReference>
<keyword evidence="11" id="KW-1185">Reference proteome</keyword>
<dbReference type="PANTHER" id="PTHR43731">
    <property type="entry name" value="RHOMBOID PROTEASE"/>
    <property type="match status" value="1"/>
</dbReference>
<evidence type="ECO:0000256" key="2">
    <source>
        <dbReference type="ARBA" id="ARBA00009045"/>
    </source>
</evidence>
<dbReference type="Gene3D" id="1.20.1540.10">
    <property type="entry name" value="Rhomboid-like"/>
    <property type="match status" value="1"/>
</dbReference>
<accession>A0A1H5Z779</accession>
<evidence type="ECO:0000256" key="5">
    <source>
        <dbReference type="ARBA" id="ARBA00022989"/>
    </source>
</evidence>
<dbReference type="SUPFAM" id="SSF144091">
    <property type="entry name" value="Rhomboid-like"/>
    <property type="match status" value="1"/>
</dbReference>
<feature type="transmembrane region" description="Helical" evidence="7">
    <location>
        <begin position="251"/>
        <end position="272"/>
    </location>
</feature>
<evidence type="ECO:0000259" key="8">
    <source>
        <dbReference type="Pfam" id="PF01694"/>
    </source>
</evidence>
<dbReference type="InterPro" id="IPR027392">
    <property type="entry name" value="TF_Znf"/>
</dbReference>
<dbReference type="AlphaFoldDB" id="A0A1H5Z779"/>
<dbReference type="PANTHER" id="PTHR43731:SF14">
    <property type="entry name" value="PRESENILIN-ASSOCIATED RHOMBOID-LIKE PROTEIN, MITOCHONDRIAL"/>
    <property type="match status" value="1"/>
</dbReference>
<dbReference type="RefSeq" id="WP_104002895.1">
    <property type="nucleotide sequence ID" value="NZ_FNVQ01000001.1"/>
</dbReference>
<dbReference type="Pfam" id="PF01694">
    <property type="entry name" value="Rhomboid"/>
    <property type="match status" value="1"/>
</dbReference>
<proteinExistence type="inferred from homology"/>
<dbReference type="Pfam" id="PF13453">
    <property type="entry name" value="Zn_ribbon_TFIIB"/>
    <property type="match status" value="1"/>
</dbReference>
<feature type="domain" description="Peptidase S54 rhomboid" evidence="8">
    <location>
        <begin position="191"/>
        <end position="333"/>
    </location>
</feature>
<dbReference type="GO" id="GO:0016020">
    <property type="term" value="C:membrane"/>
    <property type="evidence" value="ECO:0007669"/>
    <property type="project" value="UniProtKB-SubCell"/>
</dbReference>
<dbReference type="GO" id="GO:0004252">
    <property type="term" value="F:serine-type endopeptidase activity"/>
    <property type="evidence" value="ECO:0007669"/>
    <property type="project" value="InterPro"/>
</dbReference>
<protein>
    <submittedName>
        <fullName evidence="10">Membrane associated serine protease, rhomboid family</fullName>
    </submittedName>
</protein>
<feature type="domain" description="Transcription factor zinc-finger" evidence="9">
    <location>
        <begin position="4"/>
        <end position="43"/>
    </location>
</feature>
<evidence type="ECO:0000256" key="7">
    <source>
        <dbReference type="SAM" id="Phobius"/>
    </source>
</evidence>
<dbReference type="OrthoDB" id="9814037at2"/>
<keyword evidence="5 7" id="KW-1133">Transmembrane helix</keyword>
<keyword evidence="10" id="KW-0645">Protease</keyword>
<comment type="subcellular location">
    <subcellularLocation>
        <location evidence="1">Membrane</location>
        <topology evidence="1">Multi-pass membrane protein</topology>
    </subcellularLocation>
</comment>
<dbReference type="GO" id="GO:0006508">
    <property type="term" value="P:proteolysis"/>
    <property type="evidence" value="ECO:0007669"/>
    <property type="project" value="UniProtKB-KW"/>
</dbReference>
<dbReference type="InterPro" id="IPR050925">
    <property type="entry name" value="Rhomboid_protease_S54"/>
</dbReference>
<name>A0A1H5Z779_9GAMM</name>
<evidence type="ECO:0000259" key="9">
    <source>
        <dbReference type="Pfam" id="PF13453"/>
    </source>
</evidence>
<dbReference type="InterPro" id="IPR022764">
    <property type="entry name" value="Peptidase_S54_rhomboid_dom"/>
</dbReference>
<comment type="similarity">
    <text evidence="2">Belongs to the peptidase S54 family.</text>
</comment>
<dbReference type="EMBL" id="FNVQ01000001">
    <property type="protein sequence ID" value="SEG32004.1"/>
    <property type="molecule type" value="Genomic_DNA"/>
</dbReference>
<organism evidence="10 11">
    <name type="scientific">Marinobacterium lutimaris</name>
    <dbReference type="NCBI Taxonomy" id="568106"/>
    <lineage>
        <taxon>Bacteria</taxon>
        <taxon>Pseudomonadati</taxon>
        <taxon>Pseudomonadota</taxon>
        <taxon>Gammaproteobacteria</taxon>
        <taxon>Oceanospirillales</taxon>
        <taxon>Oceanospirillaceae</taxon>
        <taxon>Marinobacterium</taxon>
    </lineage>
</organism>
<sequence length="354" mass="40041">MKYCPYCRHQALRETTYQGQEIDVCPRCAGLWFEAGEFDAILDLEKDSSIELKRRDAHAKTDLPCPDCGSAMHRHHLMQGYRIEIECCPHGHGSWIERAELAEAKAAKALNTPLETLNAGINWRTWLFQFVTQMPVEYNITPHNRPWVTWSLLLLNTLIFAAMMFVPQIEEAMFYWAMIPNDISHGSHLGTLISSQFLHGSWLHLLSNMYFLWLTGDNLEDALGHVRFLLIYLLCGTFAALAQAMTDPSSTIPVIGASGAIAGLFGLYLFWFRKASLTLMIFVFQKKVAPWVFFLIWLGLNLIGMISGDQGVAYMAHIGGLVAGLTLGALLHQWVLKHYPMLQLLGSDKVRVKR</sequence>